<reference evidence="2 3" key="1">
    <citation type="journal article" date="2023" name="Commun. Biol.">
        <title>Genome analysis of Parmales, the sister group of diatoms, reveals the evolutionary specialization of diatoms from phago-mixotrophs to photoautotrophs.</title>
        <authorList>
            <person name="Ban H."/>
            <person name="Sato S."/>
            <person name="Yoshikawa S."/>
            <person name="Yamada K."/>
            <person name="Nakamura Y."/>
            <person name="Ichinomiya M."/>
            <person name="Sato N."/>
            <person name="Blanc-Mathieu R."/>
            <person name="Endo H."/>
            <person name="Kuwata A."/>
            <person name="Ogata H."/>
        </authorList>
    </citation>
    <scope>NUCLEOTIDE SEQUENCE [LARGE SCALE GENOMIC DNA]</scope>
</reference>
<dbReference type="EMBL" id="BRYB01000023">
    <property type="protein sequence ID" value="GMI20716.1"/>
    <property type="molecule type" value="Genomic_DNA"/>
</dbReference>
<feature type="compositionally biased region" description="Basic and acidic residues" evidence="1">
    <location>
        <begin position="347"/>
        <end position="373"/>
    </location>
</feature>
<feature type="compositionally biased region" description="Basic and acidic residues" evidence="1">
    <location>
        <begin position="317"/>
        <end position="333"/>
    </location>
</feature>
<evidence type="ECO:0000256" key="1">
    <source>
        <dbReference type="SAM" id="MobiDB-lite"/>
    </source>
</evidence>
<proteinExistence type="predicted"/>
<comment type="caution">
    <text evidence="2">The sequence shown here is derived from an EMBL/GenBank/DDBJ whole genome shotgun (WGS) entry which is preliminary data.</text>
</comment>
<dbReference type="Proteomes" id="UP001165060">
    <property type="component" value="Unassembled WGS sequence"/>
</dbReference>
<feature type="region of interest" description="Disordered" evidence="1">
    <location>
        <begin position="119"/>
        <end position="138"/>
    </location>
</feature>
<gene>
    <name evidence="2" type="ORF">TeGR_g8239</name>
</gene>
<protein>
    <submittedName>
        <fullName evidence="2">Uncharacterized protein</fullName>
    </submittedName>
</protein>
<accession>A0ABQ6M6W1</accession>
<keyword evidence="3" id="KW-1185">Reference proteome</keyword>
<feature type="region of interest" description="Disordered" evidence="1">
    <location>
        <begin position="317"/>
        <end position="381"/>
    </location>
</feature>
<name>A0ABQ6M6W1_9STRA</name>
<evidence type="ECO:0000313" key="3">
    <source>
        <dbReference type="Proteomes" id="UP001165060"/>
    </source>
</evidence>
<feature type="region of interest" description="Disordered" evidence="1">
    <location>
        <begin position="217"/>
        <end position="240"/>
    </location>
</feature>
<sequence length="381" mass="42484">MSLYGGSSTGSGQMALFDKPKVYADPEVVKNTLNAVLAGAGSTLGKDLDLEAIEKEAADEERAQGEKFMKKVMKMHELESFGRSSGEDDQSLQGFEDELEEGDANMTAEKIAEISFAAETTGDKKPDGLQPTRARVDSAGQPLTKDKVAAMKRRNSSRRRSSGLSSYDEVAYNMFGGDAHQFTEQYMTSKWKKEAKAMFEEAHGVKKTKFRSDVKEIGRHTGSDDGEERESIAESVEPGEVPKHTRMRLNRIDGVEVIRHELNVDGLYGGLKNQMTKNLSVLEEVCLNSERRLQEKKETMQRQHEHMAARKVLEERERQARAIREKEEEEAKRANGSSLPGIGDILNMDKKKFAADARKAQQEKERAEARANDSDSTNSSV</sequence>
<evidence type="ECO:0000313" key="2">
    <source>
        <dbReference type="EMBL" id="GMI20716.1"/>
    </source>
</evidence>
<organism evidence="2 3">
    <name type="scientific">Tetraparma gracilis</name>
    <dbReference type="NCBI Taxonomy" id="2962635"/>
    <lineage>
        <taxon>Eukaryota</taxon>
        <taxon>Sar</taxon>
        <taxon>Stramenopiles</taxon>
        <taxon>Ochrophyta</taxon>
        <taxon>Bolidophyceae</taxon>
        <taxon>Parmales</taxon>
        <taxon>Triparmaceae</taxon>
        <taxon>Tetraparma</taxon>
    </lineage>
</organism>